<dbReference type="CDD" id="cd16922">
    <property type="entry name" value="HATPase_EvgS-ArcB-TorS-like"/>
    <property type="match status" value="1"/>
</dbReference>
<evidence type="ECO:0000259" key="24">
    <source>
        <dbReference type="PROSITE" id="PS50894"/>
    </source>
</evidence>
<evidence type="ECO:0000256" key="6">
    <source>
        <dbReference type="ARBA" id="ARBA00022679"/>
    </source>
</evidence>
<dbReference type="Gene3D" id="3.40.190.10">
    <property type="entry name" value="Periplasmic binding protein-like II"/>
    <property type="match status" value="2"/>
</dbReference>
<dbReference type="Proteomes" id="UP000189674">
    <property type="component" value="Chromosome"/>
</dbReference>
<dbReference type="RefSeq" id="WP_169853037.1">
    <property type="nucleotide sequence ID" value="NZ_CP019791.1"/>
</dbReference>
<dbReference type="EC" id="2.7.13.3" evidence="3"/>
<evidence type="ECO:0000256" key="16">
    <source>
        <dbReference type="PROSITE-ProRule" id="PRU00110"/>
    </source>
</evidence>
<evidence type="ECO:0000256" key="11">
    <source>
        <dbReference type="ARBA" id="ARBA00022989"/>
    </source>
</evidence>
<dbReference type="InterPro" id="IPR011006">
    <property type="entry name" value="CheY-like_superfamily"/>
</dbReference>
<feature type="domain" description="Response regulatory" evidence="21">
    <location>
        <begin position="914"/>
        <end position="1028"/>
    </location>
</feature>
<feature type="transmembrane region" description="Helical" evidence="19">
    <location>
        <begin position="337"/>
        <end position="358"/>
    </location>
</feature>
<dbReference type="PRINTS" id="PR00344">
    <property type="entry name" value="BCTRLSENSOR"/>
</dbReference>
<dbReference type="InterPro" id="IPR001789">
    <property type="entry name" value="Sig_transdc_resp-reg_receiver"/>
</dbReference>
<keyword evidence="11 19" id="KW-1133">Transmembrane helix</keyword>
<name>A0A1U9NKS4_9BACT</name>
<dbReference type="InterPro" id="IPR036097">
    <property type="entry name" value="HisK_dim/P_sf"/>
</dbReference>
<keyword evidence="5 17" id="KW-0597">Phosphoprotein</keyword>
<proteinExistence type="predicted"/>
<dbReference type="GO" id="GO:0005524">
    <property type="term" value="F:ATP binding"/>
    <property type="evidence" value="ECO:0007669"/>
    <property type="project" value="UniProtKB-KW"/>
</dbReference>
<dbReference type="Gene3D" id="3.30.565.10">
    <property type="entry name" value="Histidine kinase-like ATPase, C-terminal domain"/>
    <property type="match status" value="1"/>
</dbReference>
<keyword evidence="26" id="KW-1185">Reference proteome</keyword>
<evidence type="ECO:0000256" key="5">
    <source>
        <dbReference type="ARBA" id="ARBA00022553"/>
    </source>
</evidence>
<dbReference type="InterPro" id="IPR006189">
    <property type="entry name" value="CHASE_dom"/>
</dbReference>
<dbReference type="PROSITE" id="PS50894">
    <property type="entry name" value="HPT"/>
    <property type="match status" value="1"/>
</dbReference>
<evidence type="ECO:0000313" key="25">
    <source>
        <dbReference type="EMBL" id="AQT68190.1"/>
    </source>
</evidence>
<dbReference type="Gene3D" id="1.20.120.160">
    <property type="entry name" value="HPT domain"/>
    <property type="match status" value="1"/>
</dbReference>
<dbReference type="SUPFAM" id="SSF47226">
    <property type="entry name" value="Histidine-containing phosphotransfer domain, HPT domain"/>
    <property type="match status" value="1"/>
</dbReference>
<evidence type="ECO:0000259" key="20">
    <source>
        <dbReference type="PROSITE" id="PS50109"/>
    </source>
</evidence>
<dbReference type="Gene3D" id="1.10.287.130">
    <property type="match status" value="1"/>
</dbReference>
<evidence type="ECO:0000259" key="23">
    <source>
        <dbReference type="PROSITE" id="PS50839"/>
    </source>
</evidence>
<evidence type="ECO:0000256" key="13">
    <source>
        <dbReference type="ARBA" id="ARBA00023136"/>
    </source>
</evidence>
<dbReference type="AlphaFoldDB" id="A0A1U9NKS4"/>
<keyword evidence="13 19" id="KW-0472">Membrane</keyword>
<dbReference type="PROSITE" id="PS50112">
    <property type="entry name" value="PAS"/>
    <property type="match status" value="1"/>
</dbReference>
<feature type="compositionally biased region" description="Basic and acidic residues" evidence="18">
    <location>
        <begin position="1039"/>
        <end position="1052"/>
    </location>
</feature>
<comment type="subunit">
    <text evidence="14">At low DSF concentrations, interacts with RpfF.</text>
</comment>
<dbReference type="InterPro" id="IPR004358">
    <property type="entry name" value="Sig_transdc_His_kin-like_C"/>
</dbReference>
<dbReference type="SMART" id="SM00091">
    <property type="entry name" value="PAS"/>
    <property type="match status" value="1"/>
</dbReference>
<feature type="modified residue" description="Phosphohistidine" evidence="16">
    <location>
        <position position="1118"/>
    </location>
</feature>
<dbReference type="SUPFAM" id="SSF52172">
    <property type="entry name" value="CheY-like"/>
    <property type="match status" value="1"/>
</dbReference>
<dbReference type="PROSITE" id="PS50109">
    <property type="entry name" value="HIS_KIN"/>
    <property type="match status" value="1"/>
</dbReference>
<evidence type="ECO:0000256" key="15">
    <source>
        <dbReference type="ARBA" id="ARBA00068150"/>
    </source>
</evidence>
<dbReference type="SMART" id="SM00448">
    <property type="entry name" value="REC"/>
    <property type="match status" value="1"/>
</dbReference>
<dbReference type="InterPro" id="IPR005467">
    <property type="entry name" value="His_kinase_dom"/>
</dbReference>
<evidence type="ECO:0000256" key="3">
    <source>
        <dbReference type="ARBA" id="ARBA00012438"/>
    </source>
</evidence>
<keyword evidence="9 25" id="KW-0418">Kinase</keyword>
<dbReference type="CDD" id="cd00082">
    <property type="entry name" value="HisKA"/>
    <property type="match status" value="1"/>
</dbReference>
<protein>
    <recommendedName>
        <fullName evidence="15">Sensory/regulatory protein RpfC</fullName>
        <ecNumber evidence="3">2.7.13.3</ecNumber>
    </recommendedName>
</protein>
<evidence type="ECO:0000256" key="17">
    <source>
        <dbReference type="PROSITE-ProRule" id="PRU00169"/>
    </source>
</evidence>
<keyword evidence="4" id="KW-1003">Cell membrane</keyword>
<dbReference type="InterPro" id="IPR003661">
    <property type="entry name" value="HisK_dim/P_dom"/>
</dbReference>
<feature type="transmembrane region" description="Helical" evidence="19">
    <location>
        <begin position="16"/>
        <end position="34"/>
    </location>
</feature>
<dbReference type="Pfam" id="PF12974">
    <property type="entry name" value="Phosphonate-bd"/>
    <property type="match status" value="1"/>
</dbReference>
<dbReference type="InterPro" id="IPR035965">
    <property type="entry name" value="PAS-like_dom_sf"/>
</dbReference>
<evidence type="ECO:0000256" key="8">
    <source>
        <dbReference type="ARBA" id="ARBA00022741"/>
    </source>
</evidence>
<dbReference type="GO" id="GO:0005886">
    <property type="term" value="C:plasma membrane"/>
    <property type="evidence" value="ECO:0007669"/>
    <property type="project" value="UniProtKB-SubCell"/>
</dbReference>
<dbReference type="SUPFAM" id="SSF55874">
    <property type="entry name" value="ATPase domain of HSP90 chaperone/DNA topoisomerase II/histidine kinase"/>
    <property type="match status" value="1"/>
</dbReference>
<feature type="modified residue" description="4-aspartylphosphate" evidence="17">
    <location>
        <position position="963"/>
    </location>
</feature>
<evidence type="ECO:0000256" key="9">
    <source>
        <dbReference type="ARBA" id="ARBA00022777"/>
    </source>
</evidence>
<evidence type="ECO:0000256" key="19">
    <source>
        <dbReference type="SAM" id="Phobius"/>
    </source>
</evidence>
<dbReference type="InterPro" id="IPR008207">
    <property type="entry name" value="Sig_transdc_His_kin_Hpt_dom"/>
</dbReference>
<dbReference type="Pfam" id="PF00512">
    <property type="entry name" value="HisKA"/>
    <property type="match status" value="1"/>
</dbReference>
<dbReference type="InterPro" id="IPR036890">
    <property type="entry name" value="HATPase_C_sf"/>
</dbReference>
<keyword evidence="8" id="KW-0547">Nucleotide-binding</keyword>
<reference evidence="26" key="1">
    <citation type="submission" date="2017-02" db="EMBL/GenBank/DDBJ databases">
        <title>Comparative genomics and description of representatives of a novel lineage of planctomycetes thriving in anoxic sediments.</title>
        <authorList>
            <person name="Spring S."/>
            <person name="Bunk B."/>
            <person name="Sproer C."/>
        </authorList>
    </citation>
    <scope>NUCLEOTIDE SEQUENCE [LARGE SCALE GENOMIC DNA]</scope>
    <source>
        <strain evidence="26">ST-NAGAB-D1</strain>
    </source>
</reference>
<dbReference type="PROSITE" id="PS50839">
    <property type="entry name" value="CHASE"/>
    <property type="match status" value="1"/>
</dbReference>
<dbReference type="CDD" id="cd00130">
    <property type="entry name" value="PAS"/>
    <property type="match status" value="1"/>
</dbReference>
<dbReference type="STRING" id="1936003.STSP2_01345"/>
<comment type="catalytic activity">
    <reaction evidence="1">
        <text>ATP + protein L-histidine = ADP + protein N-phospho-L-histidine.</text>
        <dbReference type="EC" id="2.7.13.3"/>
    </reaction>
</comment>
<dbReference type="SMART" id="SM00387">
    <property type="entry name" value="HATPase_c"/>
    <property type="match status" value="1"/>
</dbReference>
<gene>
    <name evidence="25" type="primary">luxQ_2</name>
    <name evidence="25" type="ORF">STSP2_01345</name>
</gene>
<comment type="subcellular location">
    <subcellularLocation>
        <location evidence="2">Cell membrane</location>
        <topology evidence="2">Multi-pass membrane protein</topology>
    </subcellularLocation>
</comment>
<dbReference type="EMBL" id="CP019791">
    <property type="protein sequence ID" value="AQT68190.1"/>
    <property type="molecule type" value="Genomic_DNA"/>
</dbReference>
<evidence type="ECO:0000256" key="14">
    <source>
        <dbReference type="ARBA" id="ARBA00064003"/>
    </source>
</evidence>
<accession>A0A1U9NKS4</accession>
<sequence>MTNADNHQFEVASKRIKLHIFALVLGILCVGELFNTRLYASESAVTTDSSDTFKVGVLANKDIYKCIREWQSTADYLSDKLNRQFILVPLKFKEIDEASKNKRIDFLIGNTYIGILTEINYSAKPIATLARKGPEGILSRYAGVIFCRSDNRDINKLSDIKGNHIAAVDRNSFGGWIMAQRLFKKSGINLSDRQGRVKYTKNHETVVKDVLSGTAAAGLVRTGVLESMAERGLIDIEEIKVLNSHENRSGFPYLRSTRLYPEWPFMALEHISEETALNVAIALLNMPAGSGVGIESGFEGWAVPQNDREVHLCLKELRIGPYENYFSNAMLTTLRHYWPILIALAILILVVIAFAAHIHRNNIKLNRVANSVSEKMHSIIETKSSSETQKILHAKSVNCHKAMKCNNTSCPAYKEDEPVRCWEIVGTFCNNTVQGNYAQKLKTCKSCQVYKDVCKNPIENLSLSFNTMLSVLAERETELKTSRDSAISLYKESEDSKLAAECERAKLKSMISGMEEGVVFADPDNVIVEVNDYFCSFLNIDQKEIIGKSIDELHNGNVRKRVLEMIDQYRTRQKTEPLTIQRAIGKSEVILRVQPIYRNDDYDGVLLNVIDVTELVEAKKNSEQAKCELEKTNQYLEMQTAIANDMAAEAEMANAYKSQFLANMSHEIRTPMNAIIGFSEMLAEEPLDHQQKTHVDIVRNSATNLLNIINDILDYSKIEAGKLDVDKKTFSLNELLRSVESMMHARAVEKEIEFKILEETSLPPKIFSDPNRLNQCLINLVNNAVKFTDTGHVYVRVRNFEESGNQYISLSVEDTGIGISKARQQSIFESFTQEDGSTTRKYGGTGLGLTITKKLTELMDGTLTLESTKGEGSIFTITIPSGIENLKSDSPNLYTYKQKKSEFVKDEVYSFKGEVLVAEDVKTNQLLIKQMLSKLGVSVTIVGDGKKAVDQTEKDRYDLIFLDIQMPHMNGYEAAKLIKKRKISVPIVALTANAMSGDKEKCLANGFDDYLSKPIQRGELIRILDKHIERSSENPAESAKSHDRNSEIDRTDINTSEEDLREGLKLDLNWTELVARAGGIDNAEMLIEIWHEDMCETIAELKQAVSRKDRDRISSLAHKIKGSAANITVESVRKNAETLELSALNCSFKEIEGLIETFESFTYSPKV</sequence>
<evidence type="ECO:0000256" key="4">
    <source>
        <dbReference type="ARBA" id="ARBA00022475"/>
    </source>
</evidence>
<dbReference type="Pfam" id="PF01627">
    <property type="entry name" value="Hpt"/>
    <property type="match status" value="1"/>
</dbReference>
<dbReference type="FunFam" id="1.10.287.130:FF:000002">
    <property type="entry name" value="Two-component osmosensing histidine kinase"/>
    <property type="match status" value="1"/>
</dbReference>
<dbReference type="CDD" id="cd17546">
    <property type="entry name" value="REC_hyHK_CKI1_RcsC-like"/>
    <property type="match status" value="1"/>
</dbReference>
<evidence type="ECO:0000256" key="12">
    <source>
        <dbReference type="ARBA" id="ARBA00023012"/>
    </source>
</evidence>
<dbReference type="KEGG" id="alus:STSP2_01345"/>
<dbReference type="SUPFAM" id="SSF47384">
    <property type="entry name" value="Homodimeric domain of signal transducing histidine kinase"/>
    <property type="match status" value="1"/>
</dbReference>
<organism evidence="25 26">
    <name type="scientific">Anaerohalosphaera lusitana</name>
    <dbReference type="NCBI Taxonomy" id="1936003"/>
    <lineage>
        <taxon>Bacteria</taxon>
        <taxon>Pseudomonadati</taxon>
        <taxon>Planctomycetota</taxon>
        <taxon>Phycisphaerae</taxon>
        <taxon>Sedimentisphaerales</taxon>
        <taxon>Anaerohalosphaeraceae</taxon>
        <taxon>Anaerohalosphaera</taxon>
    </lineage>
</organism>
<evidence type="ECO:0000256" key="2">
    <source>
        <dbReference type="ARBA" id="ARBA00004651"/>
    </source>
</evidence>
<feature type="domain" description="CHASE" evidence="23">
    <location>
        <begin position="518"/>
        <end position="617"/>
    </location>
</feature>
<keyword evidence="6 25" id="KW-0808">Transferase</keyword>
<evidence type="ECO:0000256" key="1">
    <source>
        <dbReference type="ARBA" id="ARBA00000085"/>
    </source>
</evidence>
<dbReference type="SMART" id="SM00388">
    <property type="entry name" value="HisKA"/>
    <property type="match status" value="1"/>
</dbReference>
<dbReference type="Pfam" id="PF13426">
    <property type="entry name" value="PAS_9"/>
    <property type="match status" value="1"/>
</dbReference>
<dbReference type="NCBIfam" id="TIGR00229">
    <property type="entry name" value="sensory_box"/>
    <property type="match status" value="1"/>
</dbReference>
<feature type="region of interest" description="Disordered" evidence="18">
    <location>
        <begin position="1031"/>
        <end position="1054"/>
    </location>
</feature>
<dbReference type="Gene3D" id="3.40.50.2300">
    <property type="match status" value="1"/>
</dbReference>
<feature type="domain" description="Histidine kinase" evidence="20">
    <location>
        <begin position="663"/>
        <end position="883"/>
    </location>
</feature>
<dbReference type="PANTHER" id="PTHR45339">
    <property type="entry name" value="HYBRID SIGNAL TRANSDUCTION HISTIDINE KINASE J"/>
    <property type="match status" value="1"/>
</dbReference>
<dbReference type="PANTHER" id="PTHR45339:SF1">
    <property type="entry name" value="HYBRID SIGNAL TRANSDUCTION HISTIDINE KINASE J"/>
    <property type="match status" value="1"/>
</dbReference>
<evidence type="ECO:0000256" key="18">
    <source>
        <dbReference type="SAM" id="MobiDB-lite"/>
    </source>
</evidence>
<dbReference type="InterPro" id="IPR000014">
    <property type="entry name" value="PAS"/>
</dbReference>
<keyword evidence="7 19" id="KW-0812">Transmembrane</keyword>
<feature type="domain" description="HPt" evidence="24">
    <location>
        <begin position="1079"/>
        <end position="1167"/>
    </location>
</feature>
<dbReference type="SUPFAM" id="SSF53850">
    <property type="entry name" value="Periplasmic binding protein-like II"/>
    <property type="match status" value="1"/>
</dbReference>
<dbReference type="Pfam" id="PF00072">
    <property type="entry name" value="Response_reg"/>
    <property type="match status" value="1"/>
</dbReference>
<evidence type="ECO:0000256" key="7">
    <source>
        <dbReference type="ARBA" id="ARBA00022692"/>
    </source>
</evidence>
<dbReference type="PROSITE" id="PS50110">
    <property type="entry name" value="RESPONSE_REGULATORY"/>
    <property type="match status" value="1"/>
</dbReference>
<dbReference type="Gene3D" id="3.30.450.20">
    <property type="entry name" value="PAS domain"/>
    <property type="match status" value="1"/>
</dbReference>
<dbReference type="FunFam" id="3.30.565.10:FF:000010">
    <property type="entry name" value="Sensor histidine kinase RcsC"/>
    <property type="match status" value="1"/>
</dbReference>
<dbReference type="InterPro" id="IPR036641">
    <property type="entry name" value="HPT_dom_sf"/>
</dbReference>
<evidence type="ECO:0000313" key="26">
    <source>
        <dbReference type="Proteomes" id="UP000189674"/>
    </source>
</evidence>
<keyword evidence="10" id="KW-0067">ATP-binding</keyword>
<evidence type="ECO:0000259" key="21">
    <source>
        <dbReference type="PROSITE" id="PS50110"/>
    </source>
</evidence>
<evidence type="ECO:0000256" key="10">
    <source>
        <dbReference type="ARBA" id="ARBA00022840"/>
    </source>
</evidence>
<dbReference type="InterPro" id="IPR003594">
    <property type="entry name" value="HATPase_dom"/>
</dbReference>
<dbReference type="CDD" id="cd00088">
    <property type="entry name" value="HPT"/>
    <property type="match status" value="1"/>
</dbReference>
<dbReference type="SUPFAM" id="SSF55785">
    <property type="entry name" value="PYP-like sensor domain (PAS domain)"/>
    <property type="match status" value="1"/>
</dbReference>
<keyword evidence="12" id="KW-0902">Two-component regulatory system</keyword>
<feature type="domain" description="PAS" evidence="22">
    <location>
        <begin position="503"/>
        <end position="573"/>
    </location>
</feature>
<dbReference type="Pfam" id="PF02518">
    <property type="entry name" value="HATPase_c"/>
    <property type="match status" value="1"/>
</dbReference>
<dbReference type="GO" id="GO:0000155">
    <property type="term" value="F:phosphorelay sensor kinase activity"/>
    <property type="evidence" value="ECO:0007669"/>
    <property type="project" value="InterPro"/>
</dbReference>
<evidence type="ECO:0000259" key="22">
    <source>
        <dbReference type="PROSITE" id="PS50112"/>
    </source>
</evidence>